<dbReference type="GO" id="GO:0005524">
    <property type="term" value="F:ATP binding"/>
    <property type="evidence" value="ECO:0007669"/>
    <property type="project" value="UniProtKB-KW"/>
</dbReference>
<evidence type="ECO:0000259" key="3">
    <source>
        <dbReference type="PROSITE" id="PS50893"/>
    </source>
</evidence>
<dbReference type="SMART" id="SM00382">
    <property type="entry name" value="AAA"/>
    <property type="match status" value="1"/>
</dbReference>
<dbReference type="EMBL" id="BJXW01000017">
    <property type="protein sequence ID" value="GEN31518.1"/>
    <property type="molecule type" value="Genomic_DNA"/>
</dbReference>
<organism evidence="4 5">
    <name type="scientific">Cerasibacillus quisquiliarum</name>
    <dbReference type="NCBI Taxonomy" id="227865"/>
    <lineage>
        <taxon>Bacteria</taxon>
        <taxon>Bacillati</taxon>
        <taxon>Bacillota</taxon>
        <taxon>Bacilli</taxon>
        <taxon>Bacillales</taxon>
        <taxon>Bacillaceae</taxon>
        <taxon>Cerasibacillus</taxon>
    </lineage>
</organism>
<evidence type="ECO:0000256" key="2">
    <source>
        <dbReference type="ARBA" id="ARBA00022840"/>
    </source>
</evidence>
<dbReference type="SUPFAM" id="SSF52540">
    <property type="entry name" value="P-loop containing nucleoside triphosphate hydrolases"/>
    <property type="match status" value="1"/>
</dbReference>
<keyword evidence="1" id="KW-0547">Nucleotide-binding</keyword>
<keyword evidence="2 4" id="KW-0067">ATP-binding</keyword>
<dbReference type="GO" id="GO:0005886">
    <property type="term" value="C:plasma membrane"/>
    <property type="evidence" value="ECO:0007669"/>
    <property type="project" value="TreeGrafter"/>
</dbReference>
<dbReference type="InterPro" id="IPR003593">
    <property type="entry name" value="AAA+_ATPase"/>
</dbReference>
<keyword evidence="5" id="KW-1185">Reference proteome</keyword>
<dbReference type="Proteomes" id="UP000321491">
    <property type="component" value="Unassembled WGS sequence"/>
</dbReference>
<evidence type="ECO:0000313" key="5">
    <source>
        <dbReference type="Proteomes" id="UP000321491"/>
    </source>
</evidence>
<dbReference type="PANTHER" id="PTHR24220:SF86">
    <property type="entry name" value="ABC TRANSPORTER ABCH.1"/>
    <property type="match status" value="1"/>
</dbReference>
<dbReference type="GO" id="GO:0022857">
    <property type="term" value="F:transmembrane transporter activity"/>
    <property type="evidence" value="ECO:0007669"/>
    <property type="project" value="TreeGrafter"/>
</dbReference>
<evidence type="ECO:0000313" key="4">
    <source>
        <dbReference type="EMBL" id="GEN31518.1"/>
    </source>
</evidence>
<dbReference type="Gene3D" id="3.40.50.300">
    <property type="entry name" value="P-loop containing nucleotide triphosphate hydrolases"/>
    <property type="match status" value="1"/>
</dbReference>
<accession>A0A511V0Q2</accession>
<dbReference type="AlphaFoldDB" id="A0A511V0Q2"/>
<dbReference type="PROSITE" id="PS00211">
    <property type="entry name" value="ABC_TRANSPORTER_1"/>
    <property type="match status" value="1"/>
</dbReference>
<dbReference type="InterPro" id="IPR015854">
    <property type="entry name" value="ABC_transpr_LolD-like"/>
</dbReference>
<dbReference type="InterPro" id="IPR027417">
    <property type="entry name" value="P-loop_NTPase"/>
</dbReference>
<dbReference type="InterPro" id="IPR003439">
    <property type="entry name" value="ABC_transporter-like_ATP-bd"/>
</dbReference>
<name>A0A511V0Q2_9BACI</name>
<sequence>MLIEAKRISVAIDDHEVLKNETVRCHPGTMTALIGPSGCGKTTLLHCLGLLLPVDHGHIVIDGKDVTKYNDSQRRRFWRDHAAFILQDYGIMDDESVAFNVTMQSSMLGRRVTGDQNRLEQALEETGLKGREAEKAGHLSGGEKQRLALARAIYKDAEVLFVDEPTASLDTNNRKKVIALFEDLATRGRTVIVSTHDNDMIQACEVKHAVGFSGQTHRLSSNDDANEGGLS</sequence>
<gene>
    <name evidence="4" type="primary">yabE_2</name>
    <name evidence="4" type="ORF">CQU01_17560</name>
</gene>
<dbReference type="GO" id="GO:0016887">
    <property type="term" value="F:ATP hydrolysis activity"/>
    <property type="evidence" value="ECO:0007669"/>
    <property type="project" value="InterPro"/>
</dbReference>
<evidence type="ECO:0000256" key="1">
    <source>
        <dbReference type="ARBA" id="ARBA00022741"/>
    </source>
</evidence>
<feature type="domain" description="ABC transporter" evidence="3">
    <location>
        <begin position="3"/>
        <end position="231"/>
    </location>
</feature>
<reference evidence="4 5" key="1">
    <citation type="submission" date="2019-07" db="EMBL/GenBank/DDBJ databases">
        <title>Whole genome shotgun sequence of Cerasibacillus quisquiliarum NBRC 102429.</title>
        <authorList>
            <person name="Hosoyama A."/>
            <person name="Uohara A."/>
            <person name="Ohji S."/>
            <person name="Ichikawa N."/>
        </authorList>
    </citation>
    <scope>NUCLEOTIDE SEQUENCE [LARGE SCALE GENOMIC DNA]</scope>
    <source>
        <strain evidence="4 5">NBRC 102429</strain>
    </source>
</reference>
<dbReference type="InterPro" id="IPR017871">
    <property type="entry name" value="ABC_transporter-like_CS"/>
</dbReference>
<protein>
    <submittedName>
        <fullName evidence="4">ABC transporter ATP-binding protein</fullName>
    </submittedName>
</protein>
<dbReference type="PROSITE" id="PS50893">
    <property type="entry name" value="ABC_TRANSPORTER_2"/>
    <property type="match status" value="1"/>
</dbReference>
<dbReference type="PANTHER" id="PTHR24220">
    <property type="entry name" value="IMPORT ATP-BINDING PROTEIN"/>
    <property type="match status" value="1"/>
</dbReference>
<comment type="caution">
    <text evidence="4">The sequence shown here is derived from an EMBL/GenBank/DDBJ whole genome shotgun (WGS) entry which is preliminary data.</text>
</comment>
<dbReference type="Pfam" id="PF00005">
    <property type="entry name" value="ABC_tran"/>
    <property type="match status" value="1"/>
</dbReference>
<dbReference type="OrthoDB" id="9791546at2"/>
<proteinExistence type="predicted"/>
<dbReference type="RefSeq" id="WP_146937803.1">
    <property type="nucleotide sequence ID" value="NZ_BJXW01000017.1"/>
</dbReference>